<dbReference type="Gene3D" id="2.60.40.150">
    <property type="entry name" value="C2 domain"/>
    <property type="match status" value="1"/>
</dbReference>
<feature type="compositionally biased region" description="Basic and acidic residues" evidence="5">
    <location>
        <begin position="1402"/>
        <end position="1415"/>
    </location>
</feature>
<evidence type="ECO:0000256" key="5">
    <source>
        <dbReference type="SAM" id="MobiDB-lite"/>
    </source>
</evidence>
<dbReference type="InterPro" id="IPR015359">
    <property type="entry name" value="PLC_EF-hand-like"/>
</dbReference>
<feature type="domain" description="Ras-associating" evidence="9">
    <location>
        <begin position="3122"/>
        <end position="3215"/>
    </location>
</feature>
<dbReference type="PROSITE" id="PS50004">
    <property type="entry name" value="C2"/>
    <property type="match status" value="1"/>
</dbReference>
<evidence type="ECO:0000259" key="8">
    <source>
        <dbReference type="PROSITE" id="PS50009"/>
    </source>
</evidence>
<dbReference type="CDD" id="cd01780">
    <property type="entry name" value="RA2_PLC-epsilon"/>
    <property type="match status" value="1"/>
</dbReference>
<dbReference type="SUPFAM" id="SSF48366">
    <property type="entry name" value="Ras GEF"/>
    <property type="match status" value="1"/>
</dbReference>
<feature type="compositionally biased region" description="Basic and acidic residues" evidence="5">
    <location>
        <begin position="346"/>
        <end position="363"/>
    </location>
</feature>
<feature type="domain" description="Ras-GEF" evidence="8">
    <location>
        <begin position="1437"/>
        <end position="1694"/>
    </location>
</feature>
<dbReference type="PROSITE" id="PS50007">
    <property type="entry name" value="PIPLC_X_DOMAIN"/>
    <property type="match status" value="1"/>
</dbReference>
<accession>A0ABM0LXN6</accession>
<keyword evidence="1" id="KW-0807">Transducer</keyword>
<dbReference type="Proteomes" id="UP000694865">
    <property type="component" value="Unplaced"/>
</dbReference>
<dbReference type="Pfam" id="PF00373">
    <property type="entry name" value="FERM_M"/>
    <property type="match status" value="1"/>
</dbReference>
<dbReference type="Gene3D" id="1.10.238.10">
    <property type="entry name" value="EF-hand"/>
    <property type="match status" value="1"/>
</dbReference>
<dbReference type="Pfam" id="PF00023">
    <property type="entry name" value="Ank"/>
    <property type="match status" value="1"/>
</dbReference>
<feature type="compositionally biased region" description="Basic and acidic residues" evidence="5">
    <location>
        <begin position="2526"/>
        <end position="2540"/>
    </location>
</feature>
<dbReference type="InterPro" id="IPR001192">
    <property type="entry name" value="PI-PLC_fam"/>
</dbReference>
<dbReference type="SUPFAM" id="SSF51695">
    <property type="entry name" value="PLC-like phosphodiesterases"/>
    <property type="match status" value="1"/>
</dbReference>
<keyword evidence="10" id="KW-1185">Reference proteome</keyword>
<dbReference type="InterPro" id="IPR036770">
    <property type="entry name" value="Ankyrin_rpt-contain_sf"/>
</dbReference>
<dbReference type="SMART" id="SM00147">
    <property type="entry name" value="RasGEF"/>
    <property type="match status" value="1"/>
</dbReference>
<name>A0ABM0LXN6_SACKO</name>
<dbReference type="PANTHER" id="PTHR10336">
    <property type="entry name" value="PHOSPHOINOSITIDE-SPECIFIC PHOSPHOLIPASE C FAMILY PROTEIN"/>
    <property type="match status" value="1"/>
</dbReference>
<dbReference type="Pfam" id="PF12796">
    <property type="entry name" value="Ank_2"/>
    <property type="match status" value="1"/>
</dbReference>
<dbReference type="PROSITE" id="PS50297">
    <property type="entry name" value="ANK_REP_REGION"/>
    <property type="match status" value="3"/>
</dbReference>
<dbReference type="SMART" id="SM00248">
    <property type="entry name" value="ANK"/>
    <property type="match status" value="4"/>
</dbReference>
<feature type="compositionally biased region" description="Basic and acidic residues" evidence="5">
    <location>
        <begin position="2410"/>
        <end position="2423"/>
    </location>
</feature>
<dbReference type="Pfam" id="PF00387">
    <property type="entry name" value="PI-PLC-Y"/>
    <property type="match status" value="1"/>
</dbReference>
<dbReference type="Pfam" id="PF00168">
    <property type="entry name" value="C2"/>
    <property type="match status" value="1"/>
</dbReference>
<dbReference type="InterPro" id="IPR023578">
    <property type="entry name" value="Ras_GEF_dom_sf"/>
</dbReference>
<dbReference type="InterPro" id="IPR035892">
    <property type="entry name" value="C2_domain_sf"/>
</dbReference>
<dbReference type="InterPro" id="IPR017946">
    <property type="entry name" value="PLC-like_Pdiesterase_TIM-brl"/>
</dbReference>
<dbReference type="SUPFAM" id="SSF54236">
    <property type="entry name" value="Ubiquitin-like"/>
    <property type="match status" value="2"/>
</dbReference>
<dbReference type="SMART" id="SM00239">
    <property type="entry name" value="C2"/>
    <property type="match status" value="1"/>
</dbReference>
<evidence type="ECO:0000259" key="6">
    <source>
        <dbReference type="PROSITE" id="PS50004"/>
    </source>
</evidence>
<evidence type="ECO:0000256" key="2">
    <source>
        <dbReference type="PROSITE-ProRule" id="PRU00023"/>
    </source>
</evidence>
<dbReference type="InterPro" id="IPR019748">
    <property type="entry name" value="FERM_central"/>
</dbReference>
<dbReference type="PROSITE" id="PS50009">
    <property type="entry name" value="RASGEF_CAT"/>
    <property type="match status" value="1"/>
</dbReference>
<feature type="repeat" description="ANK" evidence="2">
    <location>
        <begin position="179"/>
        <end position="211"/>
    </location>
</feature>
<feature type="domain" description="PI-PLC Y-box" evidence="7">
    <location>
        <begin position="2547"/>
        <end position="2648"/>
    </location>
</feature>
<dbReference type="Gene3D" id="1.20.80.10">
    <property type="match status" value="1"/>
</dbReference>
<dbReference type="SUPFAM" id="SSF48403">
    <property type="entry name" value="Ankyrin repeat"/>
    <property type="match status" value="1"/>
</dbReference>
<dbReference type="PROSITE" id="PS50088">
    <property type="entry name" value="ANK_REPEAT"/>
    <property type="match status" value="3"/>
</dbReference>
<protein>
    <recommendedName>
        <fullName evidence="4">Phosphoinositide phospholipase C</fullName>
        <ecNumber evidence="4">3.1.4.11</ecNumber>
    </recommendedName>
</protein>
<dbReference type="InterPro" id="IPR000008">
    <property type="entry name" value="C2_dom"/>
</dbReference>
<dbReference type="Pfam" id="PF00388">
    <property type="entry name" value="PI-PLC-X"/>
    <property type="match status" value="1"/>
</dbReference>
<feature type="domain" description="C2" evidence="6">
    <location>
        <begin position="2656"/>
        <end position="2780"/>
    </location>
</feature>
<feature type="domain" description="Ras-associating" evidence="9">
    <location>
        <begin position="3011"/>
        <end position="3095"/>
    </location>
</feature>
<feature type="repeat" description="ANK" evidence="2">
    <location>
        <begin position="106"/>
        <end position="138"/>
    </location>
</feature>
<feature type="region of interest" description="Disordered" evidence="5">
    <location>
        <begin position="2482"/>
        <end position="2540"/>
    </location>
</feature>
<feature type="region of interest" description="Disordered" evidence="5">
    <location>
        <begin position="2406"/>
        <end position="2436"/>
    </location>
</feature>
<evidence type="ECO:0000256" key="3">
    <source>
        <dbReference type="PROSITE-ProRule" id="PRU00168"/>
    </source>
</evidence>
<feature type="region of interest" description="Disordered" evidence="5">
    <location>
        <begin position="1397"/>
        <end position="1422"/>
    </location>
</feature>
<dbReference type="PROSITE" id="PS50200">
    <property type="entry name" value="RA"/>
    <property type="match status" value="2"/>
</dbReference>
<comment type="catalytic activity">
    <reaction evidence="4">
        <text>a 1,2-diacyl-sn-glycero-3-phospho-(1D-myo-inositol-4,5-bisphosphate) + H2O = 1D-myo-inositol 1,4,5-trisphosphate + a 1,2-diacyl-sn-glycerol + H(+)</text>
        <dbReference type="Rhea" id="RHEA:33179"/>
        <dbReference type="ChEBI" id="CHEBI:15377"/>
        <dbReference type="ChEBI" id="CHEBI:15378"/>
        <dbReference type="ChEBI" id="CHEBI:17815"/>
        <dbReference type="ChEBI" id="CHEBI:58456"/>
        <dbReference type="ChEBI" id="CHEBI:203600"/>
        <dbReference type="EC" id="3.1.4.11"/>
    </reaction>
</comment>
<dbReference type="Gene3D" id="3.20.20.190">
    <property type="entry name" value="Phosphatidylinositol (PI) phosphodiesterase"/>
    <property type="match status" value="1"/>
</dbReference>
<dbReference type="InterPro" id="IPR011992">
    <property type="entry name" value="EF-hand-dom_pair"/>
</dbReference>
<sequence>MACTTDARRKYGNGKEYSNLNCNQDVALFQAIQHGRVNTVEGLLRTNFSAFDIGFGVSGSPSRSTRRDSEEAELLLNKTRTYIASLQTKIQSPTHSDYEDKRIAATFKAALHLAVEFGSTEVAKLLLQNGVDANGQGRIAIKGRDMYTAVTQSFGKNDTTEPTKTNSDIHCILELLARIHQPPLFLAVSKGNVEMVHLLLDHGADVNSRNSLDKTPLHIAAEAGPDGHACAVILIEYGASIHVHDISGRSVMDIRPEFQTMQQCKIEDAIQFFEVIMNFTAEKTAVFEHLNEWFPMVEPKKYFPKMLSNFSNFSKTNKDRSSKERRSACRNRQPEYGTDNSRGKTRRESKERNLSWFDKRKTSPDANCDIDSISRTSSMEDPSPGQHCRRQSSDKIPDSDDEHIPHAEQSLIRLQRLATNPECVFRILSDLLHCIPGMIVLSNTIIGSDITRHVSKVLNTLLQTCANVDDNAMPSTLTIDDSQEHNWRQRSLCMLLHCALEFMSGSNLSLQFTALTIINKVIQCDVSYRRHQKSNECSNNSDRPCVNSCKSAEYQECGNTLFCEQIFRPELMFTPTSLMITRNVAMPPSAIRSPKYVFRSKTFSGANINTDRQKEVSVRTPLIPRDRDDISIGKKNGARKLFLSSRWLEARHSSSGIRASFRRKRKIMSMADSKSTESINSYCGVTPIQTLERCDPSIFIHILHSTTVPQGGAVAPHNHRNQDTVELTECPFNTIQLLCGRALALAAVHGKIQQQLITKGHLRRLLDIITVTTNQHLQCFLLHAVMTLATDPERHDALILSGVPRVMRTLLSPAVSVTTSDAKCRAYVRWLATRIMVYIGKFQYKSDRSFMHIIKDNETCVNIKDGTLSVATIEFLIQGILISDKQPMGEFTDTNHVTENIDLNLNDLFPDKFCDTLLSVLPTYLHPVIILRLLMHSMWTLGSKSHSMMKDKATSVTNNHTAAVHLSMKCDGISEFSESMTENENGKGVTVDCDAIHDVQRKVLTILEKWISSYPSDFEDKNTKKEIVHLISDLEKREDVYRQWGNKLNSLVININSDRKRLGREDSGYQDTDEDENLNMMYTKLQQLIVSGEIPCPQEEAINLAGLQLNIEELWESKIKSDEDKSTQDENCDTGGDKMREGVRHFATADTSLIDVESSESNGKSRERTDFVNEMLEVSPVKQRKQPAAKSGAFHLPCQNTARSKQDELLSYSRYLGWESSREKARVLREKAKVKSIALKKDKLHGYLPPGYIEIKNIAKLVKRQYHKYGELMGMEADQVSAERRAKQIYVRMCMDLPGYNCKVYFVKELFGSKFSKTAQRLLCINSGIISLLDNNKKTLSSSISMNELLDWRVDDAGGGRSRDCLVLQFRTNQWTLQTPSASSLKAITTTLRDTMRSTNKGKYDSSSKEEDKNNQKSKHSKTYAQDLQQCEKLLHFPEEVASLLTNTEYDLFNSIPAVYYIRHVTTDVTRKGVARTDISPTVQTLVDRFNEVSLWVTNTVLCAPSTEDKKTVISKLIRIANACWNIGNFNAVMEIISGLRLDWLKPLWLQMPESEKESVRALREIMREDAKDYREAVERALHTPGCKVVPYYGWFVQELRNILNENMTVIALPLYNEHKIEYISEYRGEDKFLSRVGVGGIINTIKVKQAHWVLHDIQLCQQSLHTAITEIDARDDKSSVDLNDNFIESCEPISQSDCPSHQVQVIWTKLSGLDMHSLHCLYRGTLCVHWTQENERSAMCHLKLEQCNSILQWTRPGDYLITPPSSPSSPTPANKYQRTGNMLQDGLEEGYIDLTFAKDVFMGCEEVDLHTVSRRHTLSDLHRTDHCFSILYGANIAENKLVHFVAPKCISALWYHGLKKLIKANLNQQKHFADRRIQWLQKEYLRLFYDSGGNIGPNPTDAIKDEDKHFKRSESMRIIKTSAVQLKAAMDKSHGTHNDGILKRRCSTASLGNKDSVLKGSGGDRRRSFTFSWYGRDKTGKVRNTIDNKPPAPPITMNTNMSFLEFVELFKSFSLRCRKDLKDLFEKIAVPTSTIKDVAAKLLASNNGSSEDFTVISKESLTRNTAQDKLYESNRRVTDAIAASSVANNSTGVETISFTPYVVGVNQLVDFMLNEQGEDITETSAIEIIQRHEPKVSLREQNYLSFEGFARFMMDKINYGFVNEETPIKLQELHHPLSHYLIESSHNTYLTGHQLRGESSVEIYAQILLTGCRCVELDCWDGDDGWPIIYHGHTLTTKISFKEVVEAIDRAAFVTSDYPIILSIENHCSIPQQTKMAQIFNNVFGDKLVKDFIFDSDISDNPQLPSPEQLKWKILIKNKKLRAYQTPLHILKHRVINMMNQQKLNNVTSNVTGTTALQEQSDEDDDEEFEEDETVPFDDTFHMTTVVGNPADGDSGLPTTTHFMNGGHEMVKRSPSSDDKKYPLRRTPSSKFSPSTLPVYGEDMFLMPPKSTKKETSQIAKELSDLVIYCQAVKFPGFAVPEEGTGTIKQKNPTKKALRQLSSSGASSQNLSSLASSQPVTESDGSPKSKDLGLGHESKQAAQQQDTFSRFMQTPKCYHISSVNETGLKKLFRKFSYKLPKHTEYQLMRTYPAGMRIDSSNYCPIIYWSFGIQLVSLNYQTEDLNMALNSALFEQTQRCGYVLKPSYQIDKSHLLFNKFNAYEKDFEDMNLWAVNLTVISGQWVCPNNHTGSPSVEVEILGIPVDCARGKTKVIHRNAVNPIWNEAFTFQVVLHDLAFVRFSVTDTSGSGLTAHRVIPLKALKTGYRHIRLRTPQNCPLELATLFICTKIEEQQSQCLGWNNLDTEDQKQMKANIMYYNIGKDKDNKMDFSELKGHADVKYQLKGHADVKYQLKGHADVKYQLKGHADVKYQLKGHADVKYQLKGHADVKYQLKGHADVKYQLKGHADVKYQLKGHADVKYQLKGHADVKYQLKGHADVKYQLKGHADVKYQLKGHADVKYQLKGHADVKYQLKGHADVKYQLKGHADVFGDSKLKRRTFNVIVFGVVLSESCTSLKVTQDTNTRECIAQALGKSGKSLDEINDYVIVEEVQEGWGNEKSQNKIQRVLEKDEKILETQAKWKGSGRFLFKHSADKDSGVGDMTDVDDQTFLVCVYNVSKEQPYTIFRALVSSTAQDIIAQSMAKARRFGEDPREFVLVEHLTNGMSADNQSVVKKSSSGSGHSSKRVMGDMENVFHSQSLWKSTGKLYIREREQEKRVSSFSLKRLTSVKKPTFAVYNTPRQSSSLQG</sequence>
<dbReference type="Gene3D" id="1.10.840.10">
    <property type="entry name" value="Ras guanine-nucleotide exchange factors catalytic domain"/>
    <property type="match status" value="1"/>
</dbReference>
<dbReference type="InterPro" id="IPR001711">
    <property type="entry name" value="PLipase_C_Pinositol-sp_Y"/>
</dbReference>
<keyword evidence="3" id="KW-0344">Guanine-nucleotide releasing factor</keyword>
<dbReference type="SMART" id="SM00314">
    <property type="entry name" value="RA"/>
    <property type="match status" value="2"/>
</dbReference>
<evidence type="ECO:0000259" key="9">
    <source>
        <dbReference type="PROSITE" id="PS50200"/>
    </source>
</evidence>
<feature type="region of interest" description="Disordered" evidence="5">
    <location>
        <begin position="1120"/>
        <end position="1139"/>
    </location>
</feature>
<evidence type="ECO:0000256" key="4">
    <source>
        <dbReference type="RuleBase" id="RU361133"/>
    </source>
</evidence>
<gene>
    <name evidence="11" type="primary">LOC102809018</name>
</gene>
<dbReference type="InterPro" id="IPR000909">
    <property type="entry name" value="PLipase_C_PInositol-sp_X_dom"/>
</dbReference>
<feature type="region of interest" description="Disordered" evidence="5">
    <location>
        <begin position="313"/>
        <end position="402"/>
    </location>
</feature>
<feature type="compositionally biased region" description="Basic and acidic residues" evidence="5">
    <location>
        <begin position="316"/>
        <end position="327"/>
    </location>
</feature>
<organism evidence="10 11">
    <name type="scientific">Saccoglossus kowalevskii</name>
    <name type="common">Acorn worm</name>
    <dbReference type="NCBI Taxonomy" id="10224"/>
    <lineage>
        <taxon>Eukaryota</taxon>
        <taxon>Metazoa</taxon>
        <taxon>Hemichordata</taxon>
        <taxon>Enteropneusta</taxon>
        <taxon>Harrimaniidae</taxon>
        <taxon>Saccoglossus</taxon>
    </lineage>
</organism>
<dbReference type="SUPFAM" id="SSF47473">
    <property type="entry name" value="EF-hand"/>
    <property type="match status" value="1"/>
</dbReference>
<dbReference type="CDD" id="cd17114">
    <property type="entry name" value="RA_PLC-epsilon"/>
    <property type="match status" value="1"/>
</dbReference>
<keyword evidence="4" id="KW-0378">Hydrolase</keyword>
<dbReference type="EC" id="3.1.4.11" evidence="4"/>
<reference evidence="11" key="1">
    <citation type="submission" date="2025-08" db="UniProtKB">
        <authorList>
            <consortium name="RefSeq"/>
        </authorList>
    </citation>
    <scope>IDENTIFICATION</scope>
    <source>
        <tissue evidence="11">Testes</tissue>
    </source>
</reference>
<dbReference type="InterPro" id="IPR014352">
    <property type="entry name" value="FERM/acyl-CoA-bd_prot_sf"/>
</dbReference>
<dbReference type="Gene3D" id="3.10.20.90">
    <property type="entry name" value="Phosphatidylinositol 3-kinase Catalytic Subunit, Chain A, domain 1"/>
    <property type="match status" value="2"/>
</dbReference>
<dbReference type="SMART" id="SM00148">
    <property type="entry name" value="PLCXc"/>
    <property type="match status" value="1"/>
</dbReference>
<keyword evidence="2" id="KW-0040">ANK repeat</keyword>
<dbReference type="GeneID" id="102809018"/>
<dbReference type="Gene3D" id="1.25.40.20">
    <property type="entry name" value="Ankyrin repeat-containing domain"/>
    <property type="match status" value="2"/>
</dbReference>
<dbReference type="SUPFAM" id="SSF49562">
    <property type="entry name" value="C2 domain (Calcium/lipid-binding domain, CaLB)"/>
    <property type="match status" value="1"/>
</dbReference>
<dbReference type="CDD" id="cd16203">
    <property type="entry name" value="EFh_PI-PLCepsilon"/>
    <property type="match status" value="1"/>
</dbReference>
<proteinExistence type="predicted"/>
<keyword evidence="4" id="KW-0442">Lipid degradation</keyword>
<dbReference type="PROSITE" id="PS50008">
    <property type="entry name" value="PIPLC_Y_DOMAIN"/>
    <property type="match status" value="1"/>
</dbReference>
<evidence type="ECO:0000256" key="1">
    <source>
        <dbReference type="ARBA" id="ARBA00023224"/>
    </source>
</evidence>
<evidence type="ECO:0000313" key="11">
    <source>
        <dbReference type="RefSeq" id="XP_006812527.1"/>
    </source>
</evidence>
<evidence type="ECO:0000259" key="7">
    <source>
        <dbReference type="PROSITE" id="PS50008"/>
    </source>
</evidence>
<dbReference type="PANTHER" id="PTHR10336:SF6">
    <property type="entry name" value="1-PHOSPHATIDYLINOSITOL 4,5-BISPHOSPHATE PHOSPHODIESTERASE EPSILON-1"/>
    <property type="match status" value="1"/>
</dbReference>
<dbReference type="InterPro" id="IPR000159">
    <property type="entry name" value="RA_dom"/>
</dbReference>
<dbReference type="InterPro" id="IPR029071">
    <property type="entry name" value="Ubiquitin-like_domsf"/>
</dbReference>
<dbReference type="Pfam" id="PF00788">
    <property type="entry name" value="RA"/>
    <property type="match status" value="2"/>
</dbReference>
<feature type="compositionally biased region" description="Low complexity" evidence="5">
    <location>
        <begin position="2500"/>
        <end position="2519"/>
    </location>
</feature>
<evidence type="ECO:0000313" key="10">
    <source>
        <dbReference type="Proteomes" id="UP000694865"/>
    </source>
</evidence>
<dbReference type="CDD" id="cd00275">
    <property type="entry name" value="C2_PLC_like"/>
    <property type="match status" value="1"/>
</dbReference>
<dbReference type="InterPro" id="IPR001895">
    <property type="entry name" value="RASGEF_cat_dom"/>
</dbReference>
<dbReference type="PRINTS" id="PR00390">
    <property type="entry name" value="PHPHLIPASEC"/>
</dbReference>
<dbReference type="InterPro" id="IPR002110">
    <property type="entry name" value="Ankyrin_rpt"/>
</dbReference>
<dbReference type="Pfam" id="PF00617">
    <property type="entry name" value="RasGEF"/>
    <property type="match status" value="1"/>
</dbReference>
<dbReference type="Pfam" id="PF09279">
    <property type="entry name" value="EF-hand_like"/>
    <property type="match status" value="1"/>
</dbReference>
<feature type="compositionally biased region" description="Basic and acidic residues" evidence="5">
    <location>
        <begin position="391"/>
        <end position="402"/>
    </location>
</feature>
<dbReference type="InterPro" id="IPR028398">
    <property type="entry name" value="PLC-epsilon1_RA2"/>
</dbReference>
<feature type="repeat" description="ANK" evidence="2">
    <location>
        <begin position="212"/>
        <end position="246"/>
    </location>
</feature>
<keyword evidence="4" id="KW-0443">Lipid metabolism</keyword>
<dbReference type="SMART" id="SM00149">
    <property type="entry name" value="PLCYc"/>
    <property type="match status" value="1"/>
</dbReference>
<dbReference type="RefSeq" id="XP_006812527.1">
    <property type="nucleotide sequence ID" value="XM_006812464.1"/>
</dbReference>
<dbReference type="InterPro" id="IPR036964">
    <property type="entry name" value="RASGEF_cat_dom_sf"/>
</dbReference>
<dbReference type="InterPro" id="IPR046974">
    <property type="entry name" value="PLC_epsilon1_EF"/>
</dbReference>